<dbReference type="Proteomes" id="UP000762676">
    <property type="component" value="Unassembled WGS sequence"/>
</dbReference>
<accession>A0AAV4ITH0</accession>
<proteinExistence type="predicted"/>
<evidence type="ECO:0000313" key="1">
    <source>
        <dbReference type="EMBL" id="GFS11796.1"/>
    </source>
</evidence>
<evidence type="ECO:0000313" key="2">
    <source>
        <dbReference type="Proteomes" id="UP000762676"/>
    </source>
</evidence>
<sequence length="114" mass="12215">MCGQVQGEDSACGRYQVVHFPSTSCPGQPLPTGHCKDCAHSKEDHQKHTGNYTLVEAQDIHCRGCHGNSVAIELHGDCGACIQTEDADVLTFEAARLEISIWGVTALDGMTGKM</sequence>
<dbReference type="EMBL" id="BMAT01013381">
    <property type="protein sequence ID" value="GFS11796.1"/>
    <property type="molecule type" value="Genomic_DNA"/>
</dbReference>
<name>A0AAV4ITH0_9GAST</name>
<reference evidence="1 2" key="1">
    <citation type="journal article" date="2021" name="Elife">
        <title>Chloroplast acquisition without the gene transfer in kleptoplastic sea slugs, Plakobranchus ocellatus.</title>
        <authorList>
            <person name="Maeda T."/>
            <person name="Takahashi S."/>
            <person name="Yoshida T."/>
            <person name="Shimamura S."/>
            <person name="Takaki Y."/>
            <person name="Nagai Y."/>
            <person name="Toyoda A."/>
            <person name="Suzuki Y."/>
            <person name="Arimoto A."/>
            <person name="Ishii H."/>
            <person name="Satoh N."/>
            <person name="Nishiyama T."/>
            <person name="Hasebe M."/>
            <person name="Maruyama T."/>
            <person name="Minagawa J."/>
            <person name="Obokata J."/>
            <person name="Shigenobu S."/>
        </authorList>
    </citation>
    <scope>NUCLEOTIDE SEQUENCE [LARGE SCALE GENOMIC DNA]</scope>
</reference>
<keyword evidence="2" id="KW-1185">Reference proteome</keyword>
<organism evidence="1 2">
    <name type="scientific">Elysia marginata</name>
    <dbReference type="NCBI Taxonomy" id="1093978"/>
    <lineage>
        <taxon>Eukaryota</taxon>
        <taxon>Metazoa</taxon>
        <taxon>Spiralia</taxon>
        <taxon>Lophotrochozoa</taxon>
        <taxon>Mollusca</taxon>
        <taxon>Gastropoda</taxon>
        <taxon>Heterobranchia</taxon>
        <taxon>Euthyneura</taxon>
        <taxon>Panpulmonata</taxon>
        <taxon>Sacoglossa</taxon>
        <taxon>Placobranchoidea</taxon>
        <taxon>Plakobranchidae</taxon>
        <taxon>Elysia</taxon>
    </lineage>
</organism>
<dbReference type="AlphaFoldDB" id="A0AAV4ITH0"/>
<protein>
    <submittedName>
        <fullName evidence="1">Uncharacterized protein</fullName>
    </submittedName>
</protein>
<comment type="caution">
    <text evidence="1">The sequence shown here is derived from an EMBL/GenBank/DDBJ whole genome shotgun (WGS) entry which is preliminary data.</text>
</comment>
<gene>
    <name evidence="1" type="ORF">ElyMa_006681400</name>
</gene>